<accession>A0A3B1DYV4</accession>
<dbReference type="SUPFAM" id="SSF140566">
    <property type="entry name" value="FlgN-like"/>
    <property type="match status" value="1"/>
</dbReference>
<protein>
    <recommendedName>
        <fullName evidence="2">FlgN protein</fullName>
    </recommendedName>
</protein>
<dbReference type="GO" id="GO:0044780">
    <property type="term" value="P:bacterial-type flagellum assembly"/>
    <property type="evidence" value="ECO:0007669"/>
    <property type="project" value="InterPro"/>
</dbReference>
<dbReference type="InterPro" id="IPR036679">
    <property type="entry name" value="FlgN-like_sf"/>
</dbReference>
<dbReference type="EMBL" id="UOGK01000444">
    <property type="protein sequence ID" value="VAX40790.1"/>
    <property type="molecule type" value="Genomic_DNA"/>
</dbReference>
<evidence type="ECO:0008006" key="2">
    <source>
        <dbReference type="Google" id="ProtNLM"/>
    </source>
</evidence>
<organism evidence="1">
    <name type="scientific">hydrothermal vent metagenome</name>
    <dbReference type="NCBI Taxonomy" id="652676"/>
    <lineage>
        <taxon>unclassified sequences</taxon>
        <taxon>metagenomes</taxon>
        <taxon>ecological metagenomes</taxon>
    </lineage>
</organism>
<sequence length="161" mass="18181">MTTPRQTIEGKAGPIDYGRLRELLAEQESLFLRLEALSKQQSRFVQDEQTDDLLRVLGERQGVIESLERAARELEPYRTRWEAVLAGARPEQRERFSRQVEQLAELAVSIAARDDADRRVIEDRRDKLAGDLAGMGRVRGAVAAYGPAKSQSGPKFQDMEV</sequence>
<reference evidence="1" key="1">
    <citation type="submission" date="2018-06" db="EMBL/GenBank/DDBJ databases">
        <authorList>
            <person name="Zhirakovskaya E."/>
        </authorList>
    </citation>
    <scope>NUCLEOTIDE SEQUENCE</scope>
</reference>
<proteinExistence type="predicted"/>
<dbReference type="AlphaFoldDB" id="A0A3B1DYV4"/>
<gene>
    <name evidence="1" type="ORF">MNBD_PLANCTO03-936</name>
</gene>
<evidence type="ECO:0000313" key="1">
    <source>
        <dbReference type="EMBL" id="VAX40790.1"/>
    </source>
</evidence>
<name>A0A3B1DYV4_9ZZZZ</name>